<keyword evidence="3 6" id="KW-0645">Protease</keyword>
<feature type="binding site" evidence="6">
    <location>
        <position position="199"/>
    </location>
    <ligand>
        <name>substrate</name>
    </ligand>
</feature>
<dbReference type="SUPFAM" id="SSF55920">
    <property type="entry name" value="Creatinase/aminopeptidase"/>
    <property type="match status" value="1"/>
</dbReference>
<evidence type="ECO:0000256" key="2">
    <source>
        <dbReference type="ARBA" id="ARBA00022438"/>
    </source>
</evidence>
<dbReference type="HAMAP" id="MF_01974">
    <property type="entry name" value="MetAP_1"/>
    <property type="match status" value="1"/>
</dbReference>
<gene>
    <name evidence="6" type="primary">map</name>
    <name evidence="9" type="ORF">A3D70_00090</name>
</gene>
<comment type="subunit">
    <text evidence="6">Monomer.</text>
</comment>
<feature type="binding site" evidence="6">
    <location>
        <position position="192"/>
    </location>
    <ligand>
        <name>a divalent metal cation</name>
        <dbReference type="ChEBI" id="CHEBI:60240"/>
        <label>2</label>
        <note>catalytic</note>
    </ligand>
</feature>
<dbReference type="GO" id="GO:0004239">
    <property type="term" value="F:initiator methionyl aminopeptidase activity"/>
    <property type="evidence" value="ECO:0007669"/>
    <property type="project" value="UniProtKB-UniRule"/>
</dbReference>
<evidence type="ECO:0000256" key="7">
    <source>
        <dbReference type="RuleBase" id="RU003653"/>
    </source>
</evidence>
<dbReference type="GO" id="GO:0046872">
    <property type="term" value="F:metal ion binding"/>
    <property type="evidence" value="ECO:0007669"/>
    <property type="project" value="UniProtKB-UniRule"/>
</dbReference>
<reference evidence="9 10" key="1">
    <citation type="journal article" date="2016" name="Nat. Commun.">
        <title>Thousands of microbial genomes shed light on interconnected biogeochemical processes in an aquifer system.</title>
        <authorList>
            <person name="Anantharaman K."/>
            <person name="Brown C.T."/>
            <person name="Hug L.A."/>
            <person name="Sharon I."/>
            <person name="Castelle C.J."/>
            <person name="Probst A.J."/>
            <person name="Thomas B.C."/>
            <person name="Singh A."/>
            <person name="Wilkins M.J."/>
            <person name="Karaoz U."/>
            <person name="Brodie E.L."/>
            <person name="Williams K.H."/>
            <person name="Hubbard S.S."/>
            <person name="Banfield J.F."/>
        </authorList>
    </citation>
    <scope>NUCLEOTIDE SEQUENCE [LARGE SCALE GENOMIC DNA]</scope>
</reference>
<evidence type="ECO:0000256" key="1">
    <source>
        <dbReference type="ARBA" id="ARBA00002521"/>
    </source>
</evidence>
<dbReference type="EC" id="3.4.11.18" evidence="6 7"/>
<comment type="catalytic activity">
    <reaction evidence="6 7">
        <text>Release of N-terminal amino acids, preferentially methionine, from peptides and arylamides.</text>
        <dbReference type="EC" id="3.4.11.18"/>
    </reaction>
</comment>
<evidence type="ECO:0000256" key="3">
    <source>
        <dbReference type="ARBA" id="ARBA00022670"/>
    </source>
</evidence>
<dbReference type="GO" id="GO:0006508">
    <property type="term" value="P:proteolysis"/>
    <property type="evidence" value="ECO:0007669"/>
    <property type="project" value="UniProtKB-KW"/>
</dbReference>
<feature type="domain" description="Peptidase M24" evidence="8">
    <location>
        <begin position="11"/>
        <end position="263"/>
    </location>
</feature>
<evidence type="ECO:0000256" key="6">
    <source>
        <dbReference type="HAMAP-Rule" id="MF_01974"/>
    </source>
</evidence>
<feature type="binding site" evidence="6">
    <location>
        <position position="111"/>
    </location>
    <ligand>
        <name>a divalent metal cation</name>
        <dbReference type="ChEBI" id="CHEBI:60240"/>
        <label>2</label>
        <note>catalytic</note>
    </ligand>
</feature>
<dbReference type="Pfam" id="PF00557">
    <property type="entry name" value="Peptidase_M24"/>
    <property type="match status" value="1"/>
</dbReference>
<comment type="similarity">
    <text evidence="6">Belongs to the peptidase M24A family. Methionine aminopeptidase type 1 subfamily.</text>
</comment>
<comment type="caution">
    <text evidence="9">The sequence shown here is derived from an EMBL/GenBank/DDBJ whole genome shotgun (WGS) entry which is preliminary data.</text>
</comment>
<feature type="binding site" evidence="6">
    <location>
        <position position="100"/>
    </location>
    <ligand>
        <name>a divalent metal cation</name>
        <dbReference type="ChEBI" id="CHEBI:60240"/>
        <label>1</label>
    </ligand>
</feature>
<feature type="binding site" evidence="6">
    <location>
        <position position="82"/>
    </location>
    <ligand>
        <name>substrate</name>
    </ligand>
</feature>
<feature type="binding site" evidence="6">
    <location>
        <position position="225"/>
    </location>
    <ligand>
        <name>a divalent metal cation</name>
        <dbReference type="ChEBI" id="CHEBI:60240"/>
        <label>2</label>
        <note>catalytic</note>
    </ligand>
</feature>
<dbReference type="PANTHER" id="PTHR43330:SF27">
    <property type="entry name" value="METHIONINE AMINOPEPTIDASE"/>
    <property type="match status" value="1"/>
</dbReference>
<name>A0A1F4Y3J3_9BACT</name>
<feature type="binding site" evidence="6">
    <location>
        <position position="111"/>
    </location>
    <ligand>
        <name>a divalent metal cation</name>
        <dbReference type="ChEBI" id="CHEBI:60240"/>
        <label>1</label>
    </ligand>
</feature>
<comment type="function">
    <text evidence="1 6">Removes the N-terminal methionine from nascent proteins. The N-terminal methionine is often cleaved when the second residue in the primary sequence is small and uncharged (Met-Ala-, Cys, Gly, Pro, Ser, Thr, or Val). Requires deformylation of the N(alpha)-formylated initiator methionine before it can be hydrolyzed.</text>
</comment>
<dbReference type="GO" id="GO:0005829">
    <property type="term" value="C:cytosol"/>
    <property type="evidence" value="ECO:0007669"/>
    <property type="project" value="TreeGrafter"/>
</dbReference>
<dbReference type="NCBIfam" id="TIGR00500">
    <property type="entry name" value="met_pdase_I"/>
    <property type="match status" value="1"/>
</dbReference>
<dbReference type="AlphaFoldDB" id="A0A1F4Y3J3"/>
<proteinExistence type="inferred from homology"/>
<keyword evidence="5 6" id="KW-0378">Hydrolase</keyword>
<dbReference type="Proteomes" id="UP000178720">
    <property type="component" value="Unassembled WGS sequence"/>
</dbReference>
<dbReference type="InterPro" id="IPR036005">
    <property type="entry name" value="Creatinase/aminopeptidase-like"/>
</dbReference>
<evidence type="ECO:0000313" key="10">
    <source>
        <dbReference type="Proteomes" id="UP000178720"/>
    </source>
</evidence>
<dbReference type="EMBL" id="MEWV01000021">
    <property type="protein sequence ID" value="OGC87883.1"/>
    <property type="molecule type" value="Genomic_DNA"/>
</dbReference>
<dbReference type="PANTHER" id="PTHR43330">
    <property type="entry name" value="METHIONINE AMINOPEPTIDASE"/>
    <property type="match status" value="1"/>
</dbReference>
<feature type="binding site" evidence="6">
    <location>
        <position position="256"/>
    </location>
    <ligand>
        <name>a divalent metal cation</name>
        <dbReference type="ChEBI" id="CHEBI:60240"/>
        <label>2</label>
        <note>catalytic</note>
    </ligand>
</feature>
<dbReference type="InterPro" id="IPR002467">
    <property type="entry name" value="Pept_M24A_MAP1"/>
</dbReference>
<evidence type="ECO:0000259" key="8">
    <source>
        <dbReference type="Pfam" id="PF00557"/>
    </source>
</evidence>
<dbReference type="Gene3D" id="3.90.230.10">
    <property type="entry name" value="Creatinase/methionine aminopeptidase superfamily"/>
    <property type="match status" value="1"/>
</dbReference>
<evidence type="ECO:0000313" key="9">
    <source>
        <dbReference type="EMBL" id="OGC87883.1"/>
    </source>
</evidence>
<accession>A0A1F4Y3J3</accession>
<keyword evidence="2 6" id="KW-0031">Aminopeptidase</keyword>
<evidence type="ECO:0000256" key="5">
    <source>
        <dbReference type="ARBA" id="ARBA00022801"/>
    </source>
</evidence>
<dbReference type="InterPro" id="IPR000994">
    <property type="entry name" value="Pept_M24"/>
</dbReference>
<comment type="cofactor">
    <cofactor evidence="6">
        <name>Co(2+)</name>
        <dbReference type="ChEBI" id="CHEBI:48828"/>
    </cofactor>
    <cofactor evidence="6">
        <name>Zn(2+)</name>
        <dbReference type="ChEBI" id="CHEBI:29105"/>
    </cofactor>
    <cofactor evidence="6">
        <name>Mn(2+)</name>
        <dbReference type="ChEBI" id="CHEBI:29035"/>
    </cofactor>
    <cofactor evidence="6">
        <name>Fe(2+)</name>
        <dbReference type="ChEBI" id="CHEBI:29033"/>
    </cofactor>
    <text evidence="6">Binds 2 divalent metal cations per subunit. Has a high-affinity and a low affinity metal-binding site. The true nature of the physiological cofactor is under debate. The enzyme is active with cobalt, zinc, manganese or divalent iron ions. Most likely, methionine aminopeptidases function as mononuclear Fe(2+)-metalloproteases under physiological conditions, and the catalytically relevant metal-binding site has been assigned to the histidine-containing high-affinity site.</text>
</comment>
<dbReference type="PRINTS" id="PR00599">
    <property type="entry name" value="MAPEPTIDASE"/>
</dbReference>
<sequence>MIATTEEEIKALRSAGKILAGVLADVEALATDAVSTAELDLAAEHSIRARGAVPSFLNYQPDGASYPYPAALCVSINDEVVHGIPNEKRLLHSGDIVTVDAGLSYQGFFVDAARTFIVGDPTDTSYLGGEKSLVMQGLGDTKAHELINATRAALLAAIAAAQPGGHIGDIGAAVARIARAHKLGIVEELGGHAVGRAVHEKPFIPNDGRAGEGEEIKVGMVLAIEPMLAEGKGAVVLAEDEWTYRMADGKRAAHFEETILVTAKGPEILTR</sequence>
<dbReference type="InterPro" id="IPR001714">
    <property type="entry name" value="Pept_M24_MAP"/>
</dbReference>
<organism evidence="9 10">
    <name type="scientific">Candidatus Adlerbacteria bacterium RIFCSPHIGHO2_02_FULL_54_18</name>
    <dbReference type="NCBI Taxonomy" id="1797241"/>
    <lineage>
        <taxon>Bacteria</taxon>
        <taxon>Candidatus Adleribacteriota</taxon>
    </lineage>
</organism>
<keyword evidence="4 6" id="KW-0479">Metal-binding</keyword>
<feature type="binding site" evidence="6">
    <location>
        <position position="256"/>
    </location>
    <ligand>
        <name>a divalent metal cation</name>
        <dbReference type="ChEBI" id="CHEBI:60240"/>
        <label>1</label>
    </ligand>
</feature>
<dbReference type="GO" id="GO:0070006">
    <property type="term" value="F:metalloaminopeptidase activity"/>
    <property type="evidence" value="ECO:0007669"/>
    <property type="project" value="UniProtKB-UniRule"/>
</dbReference>
<evidence type="ECO:0000256" key="4">
    <source>
        <dbReference type="ARBA" id="ARBA00022723"/>
    </source>
</evidence>
<protein>
    <recommendedName>
        <fullName evidence="6 7">Methionine aminopeptidase</fullName>
        <shortName evidence="6">MAP</shortName>
        <shortName evidence="6">MetAP</shortName>
        <ecNumber evidence="6 7">3.4.11.18</ecNumber>
    </recommendedName>
    <alternativeName>
        <fullName evidence="6">Peptidase M</fullName>
    </alternativeName>
</protein>